<sequence length="399" mass="40166">MPSSERIDDGAFSASFRSAALWGAAVAIAASIGIAIVVMVEQEEPLAPIAIVLFVALWVAVLVPHRVRRVPVAVIALIAGSALVTCLTVLILTWQHGFTDTNSLAIAMPAVALMFISGPGGMLAALLWPAAGFVLGTCAGFVAAALTGLTASLNVAAFGAFLLIIGFRAAEWSVRSRVGALRGVPATATPPGTEAAATVAAVAAGHLRAIAESGSGPLDPKMRAEIRRDLARFVGHDWRALAGALATPAGPRGVPSGAAGEPFAEAGRAPVAVGLPQLAASASSVGILVRRSGDPALLGRLPPPARDAVDAALAQCVVNVARHAGVNEAALSVREDDGCLEAVFSDEGAGFDAAAIGPDRVGLRISVQARIESVGGSVAVRSVPGEGTAITIRIPIGEA</sequence>
<dbReference type="InterPro" id="IPR036890">
    <property type="entry name" value="HATPase_C_sf"/>
</dbReference>
<evidence type="ECO:0000256" key="2">
    <source>
        <dbReference type="ARBA" id="ARBA00022777"/>
    </source>
</evidence>
<feature type="transmembrane region" description="Helical" evidence="4">
    <location>
        <begin position="46"/>
        <end position="64"/>
    </location>
</feature>
<dbReference type="Gene3D" id="3.30.565.10">
    <property type="entry name" value="Histidine kinase-like ATPase, C-terminal domain"/>
    <property type="match status" value="1"/>
</dbReference>
<dbReference type="RefSeq" id="WP_210896948.1">
    <property type="nucleotide sequence ID" value="NZ_CP071696.1"/>
</dbReference>
<dbReference type="PANTHER" id="PTHR24421:SF61">
    <property type="entry name" value="OXYGEN SENSOR HISTIDINE KINASE NREB"/>
    <property type="match status" value="1"/>
</dbReference>
<keyword evidence="2" id="KW-0418">Kinase</keyword>
<feature type="transmembrane region" description="Helical" evidence="4">
    <location>
        <begin position="104"/>
        <end position="128"/>
    </location>
</feature>
<dbReference type="EMBL" id="CP071696">
    <property type="protein sequence ID" value="QTX03896.1"/>
    <property type="molecule type" value="Genomic_DNA"/>
</dbReference>
<organism evidence="5 6">
    <name type="scientific">Agromyces archimandritae</name>
    <dbReference type="NCBI Taxonomy" id="2781962"/>
    <lineage>
        <taxon>Bacteria</taxon>
        <taxon>Bacillati</taxon>
        <taxon>Actinomycetota</taxon>
        <taxon>Actinomycetes</taxon>
        <taxon>Micrococcales</taxon>
        <taxon>Microbacteriaceae</taxon>
        <taxon>Agromyces</taxon>
    </lineage>
</organism>
<keyword evidence="4" id="KW-0472">Membrane</keyword>
<keyword evidence="4" id="KW-1133">Transmembrane helix</keyword>
<evidence type="ECO:0000256" key="4">
    <source>
        <dbReference type="SAM" id="Phobius"/>
    </source>
</evidence>
<evidence type="ECO:0000313" key="5">
    <source>
        <dbReference type="EMBL" id="QTX03896.1"/>
    </source>
</evidence>
<evidence type="ECO:0000313" key="6">
    <source>
        <dbReference type="Proteomes" id="UP000671914"/>
    </source>
</evidence>
<dbReference type="CDD" id="cd16917">
    <property type="entry name" value="HATPase_UhpB-NarQ-NarX-like"/>
    <property type="match status" value="1"/>
</dbReference>
<protein>
    <recommendedName>
        <fullName evidence="7">ATP-binding protein</fullName>
    </recommendedName>
</protein>
<dbReference type="GO" id="GO:0016301">
    <property type="term" value="F:kinase activity"/>
    <property type="evidence" value="ECO:0007669"/>
    <property type="project" value="UniProtKB-KW"/>
</dbReference>
<keyword evidence="1" id="KW-0808">Transferase</keyword>
<dbReference type="Proteomes" id="UP000671914">
    <property type="component" value="Chromosome"/>
</dbReference>
<dbReference type="InterPro" id="IPR050482">
    <property type="entry name" value="Sensor_HK_TwoCompSys"/>
</dbReference>
<evidence type="ECO:0008006" key="7">
    <source>
        <dbReference type="Google" id="ProtNLM"/>
    </source>
</evidence>
<keyword evidence="4" id="KW-0812">Transmembrane</keyword>
<evidence type="ECO:0000256" key="3">
    <source>
        <dbReference type="ARBA" id="ARBA00023012"/>
    </source>
</evidence>
<feature type="transmembrane region" description="Helical" evidence="4">
    <location>
        <begin position="20"/>
        <end position="39"/>
    </location>
</feature>
<reference evidence="5" key="1">
    <citation type="submission" date="2021-03" db="EMBL/GenBank/DDBJ databases">
        <title>Agromyces archimandritus sp. nov., isolated from the cockroach Archimandrita tessellata.</title>
        <authorList>
            <person name="Guzman J."/>
            <person name="Ortuzar M."/>
            <person name="Poehlein A."/>
            <person name="Daniel R."/>
            <person name="Trujillo M."/>
            <person name="Vilcinskas A."/>
        </authorList>
    </citation>
    <scope>NUCLEOTIDE SEQUENCE</scope>
    <source>
        <strain evidence="5">G127AT</strain>
    </source>
</reference>
<dbReference type="GO" id="GO:0000160">
    <property type="term" value="P:phosphorelay signal transduction system"/>
    <property type="evidence" value="ECO:0007669"/>
    <property type="project" value="UniProtKB-KW"/>
</dbReference>
<dbReference type="AlphaFoldDB" id="A0A975FL58"/>
<dbReference type="KEGG" id="aarc:G127AT_11330"/>
<gene>
    <name evidence="5" type="ORF">G127AT_11330</name>
</gene>
<dbReference type="SUPFAM" id="SSF55874">
    <property type="entry name" value="ATPase domain of HSP90 chaperone/DNA topoisomerase II/histidine kinase"/>
    <property type="match status" value="1"/>
</dbReference>
<keyword evidence="3" id="KW-0902">Two-component regulatory system</keyword>
<keyword evidence="6" id="KW-1185">Reference proteome</keyword>
<name>A0A975FL58_9MICO</name>
<accession>A0A975FL58</accession>
<feature type="transmembrane region" description="Helical" evidence="4">
    <location>
        <begin position="70"/>
        <end position="92"/>
    </location>
</feature>
<proteinExistence type="predicted"/>
<dbReference type="PANTHER" id="PTHR24421">
    <property type="entry name" value="NITRATE/NITRITE SENSOR PROTEIN NARX-RELATED"/>
    <property type="match status" value="1"/>
</dbReference>
<evidence type="ECO:0000256" key="1">
    <source>
        <dbReference type="ARBA" id="ARBA00022679"/>
    </source>
</evidence>
<feature type="transmembrane region" description="Helical" evidence="4">
    <location>
        <begin position="134"/>
        <end position="167"/>
    </location>
</feature>